<dbReference type="PANTHER" id="PTHR33705:SF2">
    <property type="entry name" value="PHOSPHOCARRIER PROTEIN NPR"/>
    <property type="match status" value="1"/>
</dbReference>
<evidence type="ECO:0000256" key="1">
    <source>
        <dbReference type="ARBA" id="ARBA00004496"/>
    </source>
</evidence>
<name>A0ABN6YUI7_9FIRM</name>
<comment type="subcellular location">
    <subcellularLocation>
        <location evidence="1">Cytoplasm</location>
    </subcellularLocation>
</comment>
<organism evidence="5 6">
    <name type="scientific">Claveliimonas bilis</name>
    <dbReference type="NCBI Taxonomy" id="3028070"/>
    <lineage>
        <taxon>Bacteria</taxon>
        <taxon>Bacillati</taxon>
        <taxon>Bacillota</taxon>
        <taxon>Clostridia</taxon>
        <taxon>Lachnospirales</taxon>
        <taxon>Lachnospiraceae</taxon>
        <taxon>Claveliimonas</taxon>
    </lineage>
</organism>
<dbReference type="PRINTS" id="PR00107">
    <property type="entry name" value="PHOSPHOCPHPR"/>
</dbReference>
<dbReference type="EMBL" id="AP027742">
    <property type="protein sequence ID" value="BDZ76822.1"/>
    <property type="molecule type" value="Genomic_DNA"/>
</dbReference>
<sequence length="85" mass="9040">MKTFQYTIQDELGIHARPAGLLVKEAKKFQSAITLEGNGKKAEAGKLLAIMGMGLKQGAEITITAEGADEDAAIAAMEEFMKANL</sequence>
<dbReference type="InterPro" id="IPR050399">
    <property type="entry name" value="HPr"/>
</dbReference>
<dbReference type="PANTHER" id="PTHR33705">
    <property type="entry name" value="PHOSPHOCARRIER PROTEIN HPR"/>
    <property type="match status" value="1"/>
</dbReference>
<evidence type="ECO:0000256" key="2">
    <source>
        <dbReference type="ARBA" id="ARBA00022490"/>
    </source>
</evidence>
<dbReference type="Gene3D" id="3.30.1340.10">
    <property type="entry name" value="HPr-like"/>
    <property type="match status" value="1"/>
</dbReference>
<accession>A0ABN6YUI7</accession>
<proteinExistence type="predicted"/>
<dbReference type="SUPFAM" id="SSF55594">
    <property type="entry name" value="HPr-like"/>
    <property type="match status" value="1"/>
</dbReference>
<dbReference type="CDD" id="cd00367">
    <property type="entry name" value="PTS-HPr_like"/>
    <property type="match status" value="1"/>
</dbReference>
<evidence type="ECO:0000313" key="5">
    <source>
        <dbReference type="EMBL" id="BDZ76822.1"/>
    </source>
</evidence>
<dbReference type="InterPro" id="IPR035895">
    <property type="entry name" value="HPr-like_sf"/>
</dbReference>
<feature type="domain" description="HPr" evidence="4">
    <location>
        <begin position="1"/>
        <end position="85"/>
    </location>
</feature>
<keyword evidence="2" id="KW-0963">Cytoplasm</keyword>
<dbReference type="NCBIfam" id="TIGR01003">
    <property type="entry name" value="PTS_HPr_family"/>
    <property type="match status" value="1"/>
</dbReference>
<protein>
    <submittedName>
        <fullName evidence="5">Phosphocarrier protein HPr</fullName>
    </submittedName>
</protein>
<gene>
    <name evidence="5" type="primary">ptsH_1</name>
    <name evidence="5" type="ORF">Lac1_10050</name>
</gene>
<dbReference type="Pfam" id="PF00381">
    <property type="entry name" value="PTS-HPr"/>
    <property type="match status" value="1"/>
</dbReference>
<dbReference type="PROSITE" id="PS51350">
    <property type="entry name" value="PTS_HPR_DOM"/>
    <property type="match status" value="1"/>
</dbReference>
<dbReference type="InterPro" id="IPR000032">
    <property type="entry name" value="HPr-like"/>
</dbReference>
<dbReference type="Proteomes" id="UP001305815">
    <property type="component" value="Chromosome"/>
</dbReference>
<keyword evidence="3" id="KW-0598">Phosphotransferase system</keyword>
<evidence type="ECO:0000259" key="4">
    <source>
        <dbReference type="PROSITE" id="PS51350"/>
    </source>
</evidence>
<evidence type="ECO:0000256" key="3">
    <source>
        <dbReference type="ARBA" id="ARBA00022683"/>
    </source>
</evidence>
<evidence type="ECO:0000313" key="6">
    <source>
        <dbReference type="Proteomes" id="UP001305815"/>
    </source>
</evidence>
<keyword evidence="6" id="KW-1185">Reference proteome</keyword>
<dbReference type="RefSeq" id="WP_316266413.1">
    <property type="nucleotide sequence ID" value="NZ_AP027742.1"/>
</dbReference>
<reference evidence="6" key="1">
    <citation type="journal article" date="2023" name="Int. J. Syst. Evol. Microbiol.">
        <title>Claveliimonas bilis gen. nov., sp. nov., deoxycholic acid-producing bacteria isolated from human faeces, and reclassification of Sellimonas monacensis Zenner et al. 2021 as Claveliimonas monacensis comb. nov.</title>
        <authorList>
            <person name="Hisatomi A."/>
            <person name="Kastawa N.W.E.P.G."/>
            <person name="Song I."/>
            <person name="Ohkuma M."/>
            <person name="Fukiya S."/>
            <person name="Sakamoto M."/>
        </authorList>
    </citation>
    <scope>NUCLEOTIDE SEQUENCE [LARGE SCALE GENOMIC DNA]</scope>
    <source>
        <strain evidence="6">12BBH14</strain>
    </source>
</reference>